<gene>
    <name evidence="2" type="ORF">FC701_35550</name>
</gene>
<dbReference type="InterPro" id="IPR000182">
    <property type="entry name" value="GNAT_dom"/>
</dbReference>
<name>A0A4U2ZNG1_BACMY</name>
<feature type="domain" description="N-acetyltransferase" evidence="1">
    <location>
        <begin position="1"/>
        <end position="98"/>
    </location>
</feature>
<evidence type="ECO:0000313" key="2">
    <source>
        <dbReference type="EMBL" id="TKI75772.1"/>
    </source>
</evidence>
<dbReference type="PANTHER" id="PTHR43441">
    <property type="entry name" value="RIBOSOMAL-PROTEIN-SERINE ACETYLTRANSFERASE"/>
    <property type="match status" value="1"/>
</dbReference>
<evidence type="ECO:0000259" key="1">
    <source>
        <dbReference type="PROSITE" id="PS51186"/>
    </source>
</evidence>
<feature type="non-terminal residue" evidence="2">
    <location>
        <position position="1"/>
    </location>
</feature>
<dbReference type="AlphaFoldDB" id="A0A4U2ZNG1"/>
<dbReference type="GO" id="GO:1990189">
    <property type="term" value="F:protein N-terminal-serine acetyltransferase activity"/>
    <property type="evidence" value="ECO:0007669"/>
    <property type="project" value="TreeGrafter"/>
</dbReference>
<evidence type="ECO:0000313" key="3">
    <source>
        <dbReference type="Proteomes" id="UP000305524"/>
    </source>
</evidence>
<dbReference type="InterPro" id="IPR051908">
    <property type="entry name" value="Ribosomal_N-acetyltransferase"/>
</dbReference>
<dbReference type="RefSeq" id="WP_137059736.1">
    <property type="nucleotide sequence ID" value="NZ_SZOD01001486.1"/>
</dbReference>
<organism evidence="2 3">
    <name type="scientific">Bacillus mycoides</name>
    <dbReference type="NCBI Taxonomy" id="1405"/>
    <lineage>
        <taxon>Bacteria</taxon>
        <taxon>Bacillati</taxon>
        <taxon>Bacillota</taxon>
        <taxon>Bacilli</taxon>
        <taxon>Bacillales</taxon>
        <taxon>Bacillaceae</taxon>
        <taxon>Bacillus</taxon>
        <taxon>Bacillus cereus group</taxon>
    </lineage>
</organism>
<reference evidence="2 3" key="1">
    <citation type="journal article" date="2019" name="Environ. Microbiol.">
        <title>An active ?-lactamase is a part of an orchestrated cell wall stress resistance network of Bacillus subtilis and related rhizosphere species.</title>
        <authorList>
            <person name="Bucher T."/>
            <person name="Keren-Paz A."/>
            <person name="Hausser J."/>
            <person name="Olender T."/>
            <person name="Cytryn E."/>
            <person name="Kolodkin-Gal I."/>
        </authorList>
    </citation>
    <scope>NUCLEOTIDE SEQUENCE [LARGE SCALE GENOMIC DNA]</scope>
    <source>
        <strain evidence="2 3">I186</strain>
    </source>
</reference>
<dbReference type="SUPFAM" id="SSF55729">
    <property type="entry name" value="Acyl-CoA N-acyltransferases (Nat)"/>
    <property type="match status" value="1"/>
</dbReference>
<dbReference type="GO" id="GO:0008999">
    <property type="term" value="F:protein-N-terminal-alanine acetyltransferase activity"/>
    <property type="evidence" value="ECO:0007669"/>
    <property type="project" value="TreeGrafter"/>
</dbReference>
<dbReference type="Pfam" id="PF13302">
    <property type="entry name" value="Acetyltransf_3"/>
    <property type="match status" value="1"/>
</dbReference>
<dbReference type="Proteomes" id="UP000305524">
    <property type="component" value="Unassembled WGS sequence"/>
</dbReference>
<dbReference type="Gene3D" id="3.40.630.30">
    <property type="match status" value="1"/>
</dbReference>
<dbReference type="PANTHER" id="PTHR43441:SF11">
    <property type="entry name" value="RIBOSOMAL-PROTEIN-SERINE ACETYLTRANSFERASE"/>
    <property type="match status" value="1"/>
</dbReference>
<proteinExistence type="predicted"/>
<dbReference type="InterPro" id="IPR016181">
    <property type="entry name" value="Acyl_CoA_acyltransferase"/>
</dbReference>
<accession>A0A4U2ZNG1</accession>
<keyword evidence="2" id="KW-0808">Transferase</keyword>
<dbReference type="GO" id="GO:0005737">
    <property type="term" value="C:cytoplasm"/>
    <property type="evidence" value="ECO:0007669"/>
    <property type="project" value="TreeGrafter"/>
</dbReference>
<sequence length="102" mass="11837">GTCGFHLINNHHKRAEIGYELDDTYWGQGYATEALRAMLAYGFETLHFIRIAAVVYVENEASRNLLKKIGFQEEGLLRKYMIQNDVAHDTVVYSLLKEDWQK</sequence>
<comment type="caution">
    <text evidence="2">The sequence shown here is derived from an EMBL/GenBank/DDBJ whole genome shotgun (WGS) entry which is preliminary data.</text>
</comment>
<dbReference type="EMBL" id="SZOD01001486">
    <property type="protein sequence ID" value="TKI75772.1"/>
    <property type="molecule type" value="Genomic_DNA"/>
</dbReference>
<dbReference type="PROSITE" id="PS51186">
    <property type="entry name" value="GNAT"/>
    <property type="match status" value="1"/>
</dbReference>
<protein>
    <submittedName>
        <fullName evidence="2">GNAT family N-acetyltransferase</fullName>
    </submittedName>
</protein>